<dbReference type="Pfam" id="PF09702">
    <property type="entry name" value="Cas_Csa5"/>
    <property type="match status" value="1"/>
</dbReference>
<dbReference type="CDD" id="cd09653">
    <property type="entry name" value="Csa5_I-A"/>
    <property type="match status" value="1"/>
</dbReference>
<dbReference type="STRING" id="70601.gene:9377874"/>
<dbReference type="KEGG" id="pho:PH0921"/>
<dbReference type="NCBIfam" id="TIGR01878">
    <property type="entry name" value="cas_Csa5"/>
    <property type="match status" value="1"/>
</dbReference>
<dbReference type="SMR" id="O58653"/>
<protein>
    <recommendedName>
        <fullName evidence="3">CRISPR-associated protein Csa5</fullName>
    </recommendedName>
</protein>
<evidence type="ECO:0000313" key="1">
    <source>
        <dbReference type="EMBL" id="BAA30017.1"/>
    </source>
</evidence>
<dbReference type="EMBL" id="BA000001">
    <property type="protein sequence ID" value="BAA30017.1"/>
    <property type="molecule type" value="Genomic_DNA"/>
</dbReference>
<organism evidence="1 2">
    <name type="scientific">Pyrococcus horikoshii (strain ATCC 700860 / DSM 12428 / JCM 9974 / NBRC 100139 / OT-3)</name>
    <dbReference type="NCBI Taxonomy" id="70601"/>
    <lineage>
        <taxon>Archaea</taxon>
        <taxon>Methanobacteriati</taxon>
        <taxon>Methanobacteriota</taxon>
        <taxon>Thermococci</taxon>
        <taxon>Thermococcales</taxon>
        <taxon>Thermococcaceae</taxon>
        <taxon>Pyrococcus</taxon>
    </lineage>
</organism>
<dbReference type="eggNOG" id="arCOG03823">
    <property type="taxonomic scope" value="Archaea"/>
</dbReference>
<reference evidence="1 2" key="1">
    <citation type="journal article" date="1998" name="DNA Res.">
        <title>Complete sequence and gene organization of the genome of a hyper-thermophilic archaebacterium, Pyrococcus horikoshii OT3.</title>
        <authorList>
            <person name="Kawarabayasi Y."/>
            <person name="Sawada M."/>
            <person name="Horikawa H."/>
            <person name="Haikawa Y."/>
            <person name="Hino Y."/>
            <person name="Yamamoto S."/>
            <person name="Sekine M."/>
            <person name="Baba S."/>
            <person name="Kosugi H."/>
            <person name="Hosoyama A."/>
            <person name="Nagai Y."/>
            <person name="Sakai M."/>
            <person name="Ogura K."/>
            <person name="Otuka R."/>
            <person name="Nakazawa H."/>
            <person name="Takamiya M."/>
            <person name="Ohfuku Y."/>
            <person name="Funahashi T."/>
            <person name="Tanaka T."/>
            <person name="Kudoh Y."/>
            <person name="Yamazaki J."/>
            <person name="Kushida N."/>
            <person name="Oguchi A."/>
            <person name="Aoki K."/>
            <person name="Nakamura Y."/>
            <person name="Robb T.F."/>
            <person name="Horikoshi K."/>
            <person name="Masuchi Y."/>
            <person name="Shizuya H."/>
            <person name="Kikuchi H."/>
        </authorList>
    </citation>
    <scope>NUCLEOTIDE SEQUENCE [LARGE SCALE GENOMIC DNA]</scope>
    <source>
        <strain evidence="2">ATCC 700860 / DSM 12428 / JCM 9974 / NBRC 100139 / OT-3</strain>
    </source>
</reference>
<dbReference type="Gene3D" id="1.20.120.1610">
    <property type="match status" value="1"/>
</dbReference>
<sequence>MILVVETEYEGIVKMLRFFVQMKNFSYVDRIGNALNPETVEVALFETIRAFRSVRESASIDKEGRRYVEKDGNKILVPGIPRDEEVEKFLEDVRSNIGVAKLVATLALAYPSKRENSGGEE</sequence>
<evidence type="ECO:0008006" key="3">
    <source>
        <dbReference type="Google" id="ProtNLM"/>
    </source>
</evidence>
<dbReference type="InterPro" id="IPR010157">
    <property type="entry name" value="CRISPR-assoc_Cas5"/>
</dbReference>
<dbReference type="Proteomes" id="UP000000752">
    <property type="component" value="Chromosome"/>
</dbReference>
<dbReference type="EnsemblBacteria" id="BAA30017">
    <property type="protein sequence ID" value="BAA30017"/>
    <property type="gene ID" value="BAA30017"/>
</dbReference>
<gene>
    <name evidence="1" type="ordered locus">PH0921</name>
</gene>
<dbReference type="AlphaFoldDB" id="O58653"/>
<accession>O58653</accession>
<evidence type="ECO:0000313" key="2">
    <source>
        <dbReference type="Proteomes" id="UP000000752"/>
    </source>
</evidence>
<keyword evidence="2" id="KW-1185">Reference proteome</keyword>
<name>O58653_PYRHO</name>
<proteinExistence type="predicted"/>
<dbReference type="PIR" id="C71082">
    <property type="entry name" value="C71082"/>
</dbReference>